<name>A0A916TTL3_9SPHN</name>
<dbReference type="EMBL" id="BMHK01000014">
    <property type="protein sequence ID" value="GGC03677.1"/>
    <property type="molecule type" value="Genomic_DNA"/>
</dbReference>
<evidence type="ECO:0008006" key="4">
    <source>
        <dbReference type="Google" id="ProtNLM"/>
    </source>
</evidence>
<keyword evidence="3" id="KW-1185">Reference proteome</keyword>
<organism evidence="2 3">
    <name type="scientific">Novosphingobium endophyticum</name>
    <dbReference type="NCBI Taxonomy" id="1955250"/>
    <lineage>
        <taxon>Bacteria</taxon>
        <taxon>Pseudomonadati</taxon>
        <taxon>Pseudomonadota</taxon>
        <taxon>Alphaproteobacteria</taxon>
        <taxon>Sphingomonadales</taxon>
        <taxon>Sphingomonadaceae</taxon>
        <taxon>Novosphingobium</taxon>
    </lineage>
</organism>
<dbReference type="InterPro" id="IPR018673">
    <property type="entry name" value="DUF2141"/>
</dbReference>
<dbReference type="Pfam" id="PF09912">
    <property type="entry name" value="DUF2141"/>
    <property type="match status" value="1"/>
</dbReference>
<evidence type="ECO:0000256" key="1">
    <source>
        <dbReference type="SAM" id="SignalP"/>
    </source>
</evidence>
<gene>
    <name evidence="2" type="ORF">GCM10011494_22690</name>
</gene>
<evidence type="ECO:0000313" key="2">
    <source>
        <dbReference type="EMBL" id="GGC03677.1"/>
    </source>
</evidence>
<dbReference type="Proteomes" id="UP000608154">
    <property type="component" value="Unassembled WGS sequence"/>
</dbReference>
<feature type="chain" id="PRO_5037620824" description="DUF2141 domain-containing protein" evidence="1">
    <location>
        <begin position="24"/>
        <end position="153"/>
    </location>
</feature>
<accession>A0A916TTL3</accession>
<comment type="caution">
    <text evidence="2">The sequence shown here is derived from an EMBL/GenBank/DDBJ whole genome shotgun (WGS) entry which is preliminary data.</text>
</comment>
<sequence length="153" mass="16282">MRDRQGPLRALTLALCLPLAAGAAPVASVDKADVSATVTGLRSTKGQVLACLTTRPDAFPDCAKDPHAFTRIVRAGANLRINFGAVPDGRYAIALVHDENGNGKLDKRLMIPREGFGFSRDAPVRMGPPSFAEAAFPVGGEDAHVSIRMRYIL</sequence>
<protein>
    <recommendedName>
        <fullName evidence="4">DUF2141 domain-containing protein</fullName>
    </recommendedName>
</protein>
<reference evidence="2" key="1">
    <citation type="journal article" date="2014" name="Int. J. Syst. Evol. Microbiol.">
        <title>Complete genome sequence of Corynebacterium casei LMG S-19264T (=DSM 44701T), isolated from a smear-ripened cheese.</title>
        <authorList>
            <consortium name="US DOE Joint Genome Institute (JGI-PGF)"/>
            <person name="Walter F."/>
            <person name="Albersmeier A."/>
            <person name="Kalinowski J."/>
            <person name="Ruckert C."/>
        </authorList>
    </citation>
    <scope>NUCLEOTIDE SEQUENCE</scope>
    <source>
        <strain evidence="2">CGMCC 1.15095</strain>
    </source>
</reference>
<dbReference type="AlphaFoldDB" id="A0A916TTL3"/>
<feature type="signal peptide" evidence="1">
    <location>
        <begin position="1"/>
        <end position="23"/>
    </location>
</feature>
<keyword evidence="1" id="KW-0732">Signal</keyword>
<reference evidence="2" key="2">
    <citation type="submission" date="2020-09" db="EMBL/GenBank/DDBJ databases">
        <authorList>
            <person name="Sun Q."/>
            <person name="Zhou Y."/>
        </authorList>
    </citation>
    <scope>NUCLEOTIDE SEQUENCE</scope>
    <source>
        <strain evidence="2">CGMCC 1.15095</strain>
    </source>
</reference>
<proteinExistence type="predicted"/>
<evidence type="ECO:0000313" key="3">
    <source>
        <dbReference type="Proteomes" id="UP000608154"/>
    </source>
</evidence>